<name>A0A1H5TZ18_9PROT</name>
<dbReference type="AlphaFoldDB" id="A0A1H5TZ18"/>
<accession>A0A1H5TZ18</accession>
<sequence length="61" mass="7186">MELPRTPTRNKNLLFTPLAGRGMYFHENQLYLSEITDLSKENGRLYHNAPTGIFREYPKMN</sequence>
<dbReference type="EMBL" id="FNUX01000006">
    <property type="protein sequence ID" value="SEF67428.1"/>
    <property type="molecule type" value="Genomic_DNA"/>
</dbReference>
<protein>
    <submittedName>
        <fullName evidence="1">Uncharacterized protein</fullName>
    </submittedName>
</protein>
<evidence type="ECO:0000313" key="1">
    <source>
        <dbReference type="EMBL" id="SEF67428.1"/>
    </source>
</evidence>
<reference evidence="1 2" key="1">
    <citation type="submission" date="2016-10" db="EMBL/GenBank/DDBJ databases">
        <authorList>
            <person name="de Groot N.N."/>
        </authorList>
    </citation>
    <scope>NUCLEOTIDE SEQUENCE [LARGE SCALE GENOMIC DNA]</scope>
    <source>
        <strain evidence="1 2">Nm13</strain>
    </source>
</reference>
<gene>
    <name evidence="1" type="ORF">SAMN05216334_10610</name>
</gene>
<evidence type="ECO:0000313" key="2">
    <source>
        <dbReference type="Proteomes" id="UP000236753"/>
    </source>
</evidence>
<dbReference type="Proteomes" id="UP000236753">
    <property type="component" value="Unassembled WGS sequence"/>
</dbReference>
<proteinExistence type="predicted"/>
<organism evidence="1 2">
    <name type="scientific">Nitrosomonas ureae</name>
    <dbReference type="NCBI Taxonomy" id="44577"/>
    <lineage>
        <taxon>Bacteria</taxon>
        <taxon>Pseudomonadati</taxon>
        <taxon>Pseudomonadota</taxon>
        <taxon>Betaproteobacteria</taxon>
        <taxon>Nitrosomonadales</taxon>
        <taxon>Nitrosomonadaceae</taxon>
        <taxon>Nitrosomonas</taxon>
    </lineage>
</organism>